<accession>G0W423</accession>
<keyword evidence="4" id="KW-0547">Nucleotide-binding</keyword>
<dbReference type="GO" id="GO:0015848">
    <property type="term" value="P:spermidine transport"/>
    <property type="evidence" value="ECO:0007669"/>
    <property type="project" value="EnsemblFungi"/>
</dbReference>
<comment type="catalytic activity">
    <reaction evidence="8">
        <text>L-seryl-[protein] + ATP = O-phospho-L-seryl-[protein] + ADP + H(+)</text>
        <dbReference type="Rhea" id="RHEA:17989"/>
        <dbReference type="Rhea" id="RHEA-COMP:9863"/>
        <dbReference type="Rhea" id="RHEA-COMP:11604"/>
        <dbReference type="ChEBI" id="CHEBI:15378"/>
        <dbReference type="ChEBI" id="CHEBI:29999"/>
        <dbReference type="ChEBI" id="CHEBI:30616"/>
        <dbReference type="ChEBI" id="CHEBI:83421"/>
        <dbReference type="ChEBI" id="CHEBI:456216"/>
        <dbReference type="EC" id="2.7.11.1"/>
    </reaction>
</comment>
<feature type="compositionally biased region" description="Basic and acidic residues" evidence="9">
    <location>
        <begin position="132"/>
        <end position="149"/>
    </location>
</feature>
<dbReference type="Pfam" id="PF00069">
    <property type="entry name" value="Pkinase"/>
    <property type="match status" value="1"/>
</dbReference>
<dbReference type="EC" id="2.7.11.1" evidence="1"/>
<comment type="catalytic activity">
    <reaction evidence="7">
        <text>L-threonyl-[protein] + ATP = O-phospho-L-threonyl-[protein] + ADP + H(+)</text>
        <dbReference type="Rhea" id="RHEA:46608"/>
        <dbReference type="Rhea" id="RHEA-COMP:11060"/>
        <dbReference type="Rhea" id="RHEA-COMP:11605"/>
        <dbReference type="ChEBI" id="CHEBI:15378"/>
        <dbReference type="ChEBI" id="CHEBI:30013"/>
        <dbReference type="ChEBI" id="CHEBI:30616"/>
        <dbReference type="ChEBI" id="CHEBI:61977"/>
        <dbReference type="ChEBI" id="CHEBI:456216"/>
        <dbReference type="EC" id="2.7.11.1"/>
    </reaction>
</comment>
<name>G0W423_NAUDC</name>
<dbReference type="GO" id="GO:0005737">
    <property type="term" value="C:cytoplasm"/>
    <property type="evidence" value="ECO:0007669"/>
    <property type="project" value="EnsemblFungi"/>
</dbReference>
<dbReference type="eggNOG" id="KOG0583">
    <property type="taxonomic scope" value="Eukaryota"/>
</dbReference>
<evidence type="ECO:0000256" key="8">
    <source>
        <dbReference type="ARBA" id="ARBA00048679"/>
    </source>
</evidence>
<keyword evidence="12" id="KW-1185">Reference proteome</keyword>
<feature type="domain" description="Protein kinase" evidence="10">
    <location>
        <begin position="236"/>
        <end position="543"/>
    </location>
</feature>
<gene>
    <name evidence="11" type="primary">NDAI0A04040</name>
    <name evidence="11" type="ordered locus">NDAI_0A04040</name>
</gene>
<dbReference type="GO" id="GO:0007165">
    <property type="term" value="P:signal transduction"/>
    <property type="evidence" value="ECO:0007669"/>
    <property type="project" value="TreeGrafter"/>
</dbReference>
<dbReference type="OrthoDB" id="4062651at2759"/>
<dbReference type="GO" id="GO:0000082">
    <property type="term" value="P:G1/S transition of mitotic cell cycle"/>
    <property type="evidence" value="ECO:0007669"/>
    <property type="project" value="EnsemblFungi"/>
</dbReference>
<evidence type="ECO:0000259" key="10">
    <source>
        <dbReference type="PROSITE" id="PS50011"/>
    </source>
</evidence>
<feature type="region of interest" description="Disordered" evidence="9">
    <location>
        <begin position="36"/>
        <end position="78"/>
    </location>
</feature>
<dbReference type="PANTHER" id="PTHR43895">
    <property type="entry name" value="CALCIUM/CALMODULIN-DEPENDENT PROTEIN KINASE KINASE-RELATED"/>
    <property type="match status" value="1"/>
</dbReference>
<feature type="compositionally biased region" description="Low complexity" evidence="9">
    <location>
        <begin position="733"/>
        <end position="747"/>
    </location>
</feature>
<evidence type="ECO:0000256" key="5">
    <source>
        <dbReference type="ARBA" id="ARBA00022777"/>
    </source>
</evidence>
<dbReference type="InterPro" id="IPR011009">
    <property type="entry name" value="Kinase-like_dom_sf"/>
</dbReference>
<feature type="region of interest" description="Disordered" evidence="9">
    <location>
        <begin position="709"/>
        <end position="759"/>
    </location>
</feature>
<dbReference type="RefSeq" id="XP_003667804.1">
    <property type="nucleotide sequence ID" value="XM_003667756.1"/>
</dbReference>
<dbReference type="GO" id="GO:0015847">
    <property type="term" value="P:putrescine transport"/>
    <property type="evidence" value="ECO:0007669"/>
    <property type="project" value="EnsemblFungi"/>
</dbReference>
<keyword evidence="5" id="KW-0418">Kinase</keyword>
<dbReference type="SMART" id="SM00220">
    <property type="entry name" value="S_TKc"/>
    <property type="match status" value="1"/>
</dbReference>
<dbReference type="GO" id="GO:0006873">
    <property type="term" value="P:intracellular monoatomic ion homeostasis"/>
    <property type="evidence" value="ECO:0007669"/>
    <property type="project" value="EnsemblFungi"/>
</dbReference>
<reference evidence="11 12" key="1">
    <citation type="journal article" date="2011" name="Proc. Natl. Acad. Sci. U.S.A.">
        <title>Evolutionary erosion of yeast sex chromosomes by mating-type switching accidents.</title>
        <authorList>
            <person name="Gordon J.L."/>
            <person name="Armisen D."/>
            <person name="Proux-Wera E."/>
            <person name="Oheigeartaigh S.S."/>
            <person name="Byrne K.P."/>
            <person name="Wolfe K.H."/>
        </authorList>
    </citation>
    <scope>NUCLEOTIDE SEQUENCE [LARGE SCALE GENOMIC DNA]</scope>
    <source>
        <strain evidence="12">ATCC 10597 / BCRC 20456 / CBS 421 / NBRC 0211 / NRRL Y-12639</strain>
    </source>
</reference>
<feature type="region of interest" description="Disordered" evidence="9">
    <location>
        <begin position="572"/>
        <end position="686"/>
    </location>
</feature>
<dbReference type="GeneID" id="11493770"/>
<evidence type="ECO:0000256" key="9">
    <source>
        <dbReference type="SAM" id="MobiDB-lite"/>
    </source>
</evidence>
<feature type="compositionally biased region" description="Basic and acidic residues" evidence="9">
    <location>
        <begin position="572"/>
        <end position="584"/>
    </location>
</feature>
<dbReference type="PROSITE" id="PS50011">
    <property type="entry name" value="PROTEIN_KINASE_DOM"/>
    <property type="match status" value="1"/>
</dbReference>
<dbReference type="PROSITE" id="PS00108">
    <property type="entry name" value="PROTEIN_KINASE_ST"/>
    <property type="match status" value="1"/>
</dbReference>
<evidence type="ECO:0000256" key="3">
    <source>
        <dbReference type="ARBA" id="ARBA00022679"/>
    </source>
</evidence>
<feature type="region of interest" description="Disordered" evidence="9">
    <location>
        <begin position="115"/>
        <end position="153"/>
    </location>
</feature>
<dbReference type="Gene3D" id="1.10.510.10">
    <property type="entry name" value="Transferase(Phosphotransferase) domain 1"/>
    <property type="match status" value="1"/>
</dbReference>
<evidence type="ECO:0000256" key="7">
    <source>
        <dbReference type="ARBA" id="ARBA00047899"/>
    </source>
</evidence>
<feature type="compositionally biased region" description="Low complexity" evidence="9">
    <location>
        <begin position="54"/>
        <end position="69"/>
    </location>
</feature>
<keyword evidence="2" id="KW-0723">Serine/threonine-protein kinase</keyword>
<proteinExistence type="predicted"/>
<feature type="compositionally biased region" description="Basic and acidic residues" evidence="9">
    <location>
        <begin position="643"/>
        <end position="668"/>
    </location>
</feature>
<keyword evidence="6" id="KW-0067">ATP-binding</keyword>
<feature type="compositionally biased region" description="Polar residues" evidence="9">
    <location>
        <begin position="118"/>
        <end position="127"/>
    </location>
</feature>
<evidence type="ECO:0000256" key="4">
    <source>
        <dbReference type="ARBA" id="ARBA00022741"/>
    </source>
</evidence>
<organism evidence="11 12">
    <name type="scientific">Naumovozyma dairenensis (strain ATCC 10597 / BCRC 20456 / CBS 421 / NBRC 0211 / NRRL Y-12639)</name>
    <name type="common">Saccharomyces dairenensis</name>
    <dbReference type="NCBI Taxonomy" id="1071378"/>
    <lineage>
        <taxon>Eukaryota</taxon>
        <taxon>Fungi</taxon>
        <taxon>Dikarya</taxon>
        <taxon>Ascomycota</taxon>
        <taxon>Saccharomycotina</taxon>
        <taxon>Saccharomycetes</taxon>
        <taxon>Saccharomycetales</taxon>
        <taxon>Saccharomycetaceae</taxon>
        <taxon>Naumovozyma</taxon>
    </lineage>
</organism>
<dbReference type="GO" id="GO:0004674">
    <property type="term" value="F:protein serine/threonine kinase activity"/>
    <property type="evidence" value="ECO:0007669"/>
    <property type="project" value="UniProtKB-KW"/>
</dbReference>
<keyword evidence="3" id="KW-0808">Transferase</keyword>
<dbReference type="OMA" id="IDSCNTD"/>
<sequence>MSPSNPNKSSSSINPHKSPSMMALKMLGKKLLSSKPHVEPGHIIDNIGSSNITPSRRGPPGNNLNNSLGHRSGRNRSPSLLQKKHLGQREPHGAIAIASVESSSQLSDLIAHSHNPFVPQSTETTNVRKLPAHPDKERTAHTHHVETPHRSQSFATHHLPNENIVYNPYGLNPLAPNRPDTAFAATSKQQNDLSFYLHDGDAKIRMLPLPIEDPNDFLPDNMKQYSVHLMDNFVFDTDNKTIGSGGSCEVRKVKSAYRQKEIYALEKINMIYDETPEKFYKRCSKEFIIAKTLSHNIHICHSFYLLKVPTTTYTTRGWGFIMELGVKDLFQLIEKSGWKNVPINEKYCIFKQIAEAVKFCHDQGIAHRDLKPENVLLSKDGICKLADFGISDWYHKDPNDLTSPIKSCEGMIGSPPYTPPEVMYWDSKKHYPKELQKPYNPLRMDCYALGIILFTLVNNIIPFIDSCNTDPRFRDFENAYNNYINHQNPHFRDKGNYKPGPGPEYRLAKNFKSADASRVVWRLSDPNPETRYTMDDLFDDPWFQSIETCVEPDAENPVPLPELRKSTTQDHDFFLHDNDSKDEMDSQSIISSTSISDNEHTSNPFLKNKPKTRSMLEIAESPILPKVSTKSKHSSKKPLFTLDEEKNKKSRNDEETVKGDEDAEDSGKEQPTMDSILEKPTPSNTVINSLENSMVNNNKSKVLIPHQSPNIGALSISRHNSIKSPMRRGTPERSSSSQLSSSSSQRSIEMTSNKKKKVIHHHLDVQSTVTAVPSMLSLSSR</sequence>
<dbReference type="GO" id="GO:0005886">
    <property type="term" value="C:plasma membrane"/>
    <property type="evidence" value="ECO:0007669"/>
    <property type="project" value="EnsemblFungi"/>
</dbReference>
<dbReference type="AlphaFoldDB" id="G0W423"/>
<dbReference type="CDD" id="cd13994">
    <property type="entry name" value="STKc_HAL4_like"/>
    <property type="match status" value="1"/>
</dbReference>
<dbReference type="KEGG" id="ndi:NDAI_0A04040"/>
<protein>
    <recommendedName>
        <fullName evidence="1">non-specific serine/threonine protein kinase</fullName>
        <ecNumber evidence="1">2.7.11.1</ecNumber>
    </recommendedName>
</protein>
<dbReference type="GO" id="GO:0005634">
    <property type="term" value="C:nucleus"/>
    <property type="evidence" value="ECO:0007669"/>
    <property type="project" value="EnsemblFungi"/>
</dbReference>
<dbReference type="STRING" id="1071378.G0W423"/>
<evidence type="ECO:0000256" key="2">
    <source>
        <dbReference type="ARBA" id="ARBA00022527"/>
    </source>
</evidence>
<dbReference type="Proteomes" id="UP000000689">
    <property type="component" value="Chromosome 1"/>
</dbReference>
<evidence type="ECO:0000256" key="1">
    <source>
        <dbReference type="ARBA" id="ARBA00012513"/>
    </source>
</evidence>
<evidence type="ECO:0000256" key="6">
    <source>
        <dbReference type="ARBA" id="ARBA00022840"/>
    </source>
</evidence>
<feature type="compositionally biased region" description="Low complexity" evidence="9">
    <location>
        <begin position="586"/>
        <end position="596"/>
    </location>
</feature>
<dbReference type="EMBL" id="HE580267">
    <property type="protein sequence ID" value="CCD22561.1"/>
    <property type="molecule type" value="Genomic_DNA"/>
</dbReference>
<dbReference type="GO" id="GO:0005524">
    <property type="term" value="F:ATP binding"/>
    <property type="evidence" value="ECO:0007669"/>
    <property type="project" value="UniProtKB-KW"/>
</dbReference>
<evidence type="ECO:0000313" key="11">
    <source>
        <dbReference type="EMBL" id="CCD22561.1"/>
    </source>
</evidence>
<dbReference type="InterPro" id="IPR000719">
    <property type="entry name" value="Prot_kinase_dom"/>
</dbReference>
<dbReference type="SUPFAM" id="SSF56112">
    <property type="entry name" value="Protein kinase-like (PK-like)"/>
    <property type="match status" value="1"/>
</dbReference>
<dbReference type="HOGENOM" id="CLU_009275_1_1_1"/>
<dbReference type="GO" id="GO:0000296">
    <property type="term" value="P:spermine transport"/>
    <property type="evidence" value="ECO:0007669"/>
    <property type="project" value="EnsemblFungi"/>
</dbReference>
<dbReference type="InterPro" id="IPR008271">
    <property type="entry name" value="Ser/Thr_kinase_AS"/>
</dbReference>
<dbReference type="FunFam" id="1.10.510.10:FF:000949">
    <property type="entry name" value="Serine/threonine-protein kinase PTK1/STK1"/>
    <property type="match status" value="1"/>
</dbReference>
<evidence type="ECO:0000313" key="12">
    <source>
        <dbReference type="Proteomes" id="UP000000689"/>
    </source>
</evidence>
<dbReference type="PANTHER" id="PTHR43895:SF32">
    <property type="entry name" value="SERINE_THREONINE-PROTEIN KINASE CHK1"/>
    <property type="match status" value="1"/>
</dbReference>